<sequence>MRRGCRSILWSTEWRQLQHSVVDAFTTKPAVLRAADSVWQASQVIEVMEEVEVSTRVLFYLQRYASQRVLVFADRPKALESSLPSWVLSDPLATAQNGQGRVQVVSNDVPWDSGGLFDVVLHASAPPNRGEFHRRLGSCRQLAVALLATVPRGGSTRLSDAWLSFAEYAQSSVVGEDAELLRRLASEGDQVEARVSDLEQLTSEIAKREAKSDNDWDAFRDGVGADLAWDDWGGSHAAF</sequence>
<name>A0ABN9TQ81_9DINO</name>
<comment type="caution">
    <text evidence="1">The sequence shown here is derived from an EMBL/GenBank/DDBJ whole genome shotgun (WGS) entry which is preliminary data.</text>
</comment>
<keyword evidence="2" id="KW-1185">Reference proteome</keyword>
<evidence type="ECO:0000313" key="2">
    <source>
        <dbReference type="Proteomes" id="UP001189429"/>
    </source>
</evidence>
<accession>A0ABN9TQ81</accession>
<proteinExistence type="predicted"/>
<reference evidence="1" key="1">
    <citation type="submission" date="2023-10" db="EMBL/GenBank/DDBJ databases">
        <authorList>
            <person name="Chen Y."/>
            <person name="Shah S."/>
            <person name="Dougan E. K."/>
            <person name="Thang M."/>
            <person name="Chan C."/>
        </authorList>
    </citation>
    <scope>NUCLEOTIDE SEQUENCE [LARGE SCALE GENOMIC DNA]</scope>
</reference>
<evidence type="ECO:0000313" key="1">
    <source>
        <dbReference type="EMBL" id="CAK0848282.1"/>
    </source>
</evidence>
<dbReference type="Proteomes" id="UP001189429">
    <property type="component" value="Unassembled WGS sequence"/>
</dbReference>
<gene>
    <name evidence="1" type="ORF">PCOR1329_LOCUS41262</name>
</gene>
<dbReference type="EMBL" id="CAUYUJ010014963">
    <property type="protein sequence ID" value="CAK0848282.1"/>
    <property type="molecule type" value="Genomic_DNA"/>
</dbReference>
<organism evidence="1 2">
    <name type="scientific">Prorocentrum cordatum</name>
    <dbReference type="NCBI Taxonomy" id="2364126"/>
    <lineage>
        <taxon>Eukaryota</taxon>
        <taxon>Sar</taxon>
        <taxon>Alveolata</taxon>
        <taxon>Dinophyceae</taxon>
        <taxon>Prorocentrales</taxon>
        <taxon>Prorocentraceae</taxon>
        <taxon>Prorocentrum</taxon>
    </lineage>
</organism>
<protein>
    <submittedName>
        <fullName evidence="1">Uncharacterized protein</fullName>
    </submittedName>
</protein>